<protein>
    <submittedName>
        <fullName evidence="4">UDP-4-amino-4, 6-dideoxy-N-acetyl-beta-L-altrosamine transaminase</fullName>
    </submittedName>
</protein>
<dbReference type="InterPro" id="IPR015421">
    <property type="entry name" value="PyrdxlP-dep_Trfase_major"/>
</dbReference>
<keyword evidence="2 3" id="KW-0663">Pyridoxal phosphate</keyword>
<proteinExistence type="inferred from homology"/>
<feature type="modified residue" description="N6-(pyridoxal phosphate)lysine" evidence="2">
    <location>
        <position position="180"/>
    </location>
</feature>
<dbReference type="InterPro" id="IPR020026">
    <property type="entry name" value="PseC"/>
</dbReference>
<dbReference type="EMBL" id="MHOD01000032">
    <property type="protein sequence ID" value="OGZ57352.1"/>
    <property type="molecule type" value="Genomic_DNA"/>
</dbReference>
<dbReference type="PIRSF" id="PIRSF000390">
    <property type="entry name" value="PLP_StrS"/>
    <property type="match status" value="1"/>
</dbReference>
<evidence type="ECO:0000313" key="5">
    <source>
        <dbReference type="Proteomes" id="UP000177932"/>
    </source>
</evidence>
<dbReference type="PANTHER" id="PTHR30244:SF34">
    <property type="entry name" value="DTDP-4-AMINO-4,6-DIDEOXYGALACTOSE TRANSAMINASE"/>
    <property type="match status" value="1"/>
</dbReference>
<dbReference type="NCBIfam" id="TIGR03588">
    <property type="entry name" value="PseC"/>
    <property type="match status" value="1"/>
</dbReference>
<dbReference type="CDD" id="cd00616">
    <property type="entry name" value="AHBA_syn"/>
    <property type="match status" value="1"/>
</dbReference>
<evidence type="ECO:0000256" key="2">
    <source>
        <dbReference type="PIRSR" id="PIRSR000390-2"/>
    </source>
</evidence>
<evidence type="ECO:0000256" key="3">
    <source>
        <dbReference type="RuleBase" id="RU004508"/>
    </source>
</evidence>
<sequence>MIPYTKHTISKSDINAVAKILNGRFLTQGSAVSEFESLIKSYSETRYAVVLNSGTSALHCAVFAAGVNEDDEVITTPFSFVATANCILYERAKPVFADIDYSSGLLDPIAVESKINSKTKAVITVDYAGHPSFLKELKFLSKKHGLTLINDACHSLGAEYMGRRIGGQADITVFSFHPAKAITTAEGGAIVTNSRKFYERALLFRNHGITKDPKNFVDKSSKIDPWYFEMQELGYNYRLSDVQSALGISQIKRIDNLIKARRSIAEYYTEKLDKDPRFVLPRERKGCKSAWHLYSLRLADASIDKRKLFKEFKYANIFPQVHFIPIHTHPYYQNRFGYKFGDFPKTESFYREEISVPLYPSLRKKEVDEVINILKKIV</sequence>
<dbReference type="PANTHER" id="PTHR30244">
    <property type="entry name" value="TRANSAMINASE"/>
    <property type="match status" value="1"/>
</dbReference>
<comment type="caution">
    <text evidence="4">The sequence shown here is derived from an EMBL/GenBank/DDBJ whole genome shotgun (WGS) entry which is preliminary data.</text>
</comment>
<reference evidence="4 5" key="1">
    <citation type="journal article" date="2016" name="Nat. Commun.">
        <title>Thousands of microbial genomes shed light on interconnected biogeochemical processes in an aquifer system.</title>
        <authorList>
            <person name="Anantharaman K."/>
            <person name="Brown C.T."/>
            <person name="Hug L.A."/>
            <person name="Sharon I."/>
            <person name="Castelle C.J."/>
            <person name="Probst A.J."/>
            <person name="Thomas B.C."/>
            <person name="Singh A."/>
            <person name="Wilkins M.J."/>
            <person name="Karaoz U."/>
            <person name="Brodie E.L."/>
            <person name="Williams K.H."/>
            <person name="Hubbard S.S."/>
            <person name="Banfield J.F."/>
        </authorList>
    </citation>
    <scope>NUCLEOTIDE SEQUENCE [LARGE SCALE GENOMIC DNA]</scope>
</reference>
<dbReference type="InterPro" id="IPR015422">
    <property type="entry name" value="PyrdxlP-dep_Trfase_small"/>
</dbReference>
<accession>A0A1G2H4E1</accession>
<comment type="similarity">
    <text evidence="3">Belongs to the DegT/DnrJ/EryC1 family.</text>
</comment>
<dbReference type="Gene3D" id="3.90.1150.10">
    <property type="entry name" value="Aspartate Aminotransferase, domain 1"/>
    <property type="match status" value="1"/>
</dbReference>
<dbReference type="InterPro" id="IPR015424">
    <property type="entry name" value="PyrdxlP-dep_Trfase"/>
</dbReference>
<feature type="active site" description="Proton acceptor" evidence="1">
    <location>
        <position position="180"/>
    </location>
</feature>
<organism evidence="4 5">
    <name type="scientific">Candidatus Spechtbacteria bacterium RIFCSPHIGHO2_01_FULL_43_30</name>
    <dbReference type="NCBI Taxonomy" id="1802158"/>
    <lineage>
        <taxon>Bacteria</taxon>
        <taxon>Candidatus Spechtiibacteriota</taxon>
    </lineage>
</organism>
<dbReference type="InterPro" id="IPR000653">
    <property type="entry name" value="DegT/StrS_aminotransferase"/>
</dbReference>
<dbReference type="Pfam" id="PF01041">
    <property type="entry name" value="DegT_DnrJ_EryC1"/>
    <property type="match status" value="1"/>
</dbReference>
<dbReference type="STRING" id="1802158.A2827_03645"/>
<dbReference type="GO" id="GO:0008483">
    <property type="term" value="F:transaminase activity"/>
    <property type="evidence" value="ECO:0007669"/>
    <property type="project" value="TreeGrafter"/>
</dbReference>
<dbReference type="Gene3D" id="3.40.640.10">
    <property type="entry name" value="Type I PLP-dependent aspartate aminotransferase-like (Major domain)"/>
    <property type="match status" value="1"/>
</dbReference>
<evidence type="ECO:0000256" key="1">
    <source>
        <dbReference type="PIRSR" id="PIRSR000390-1"/>
    </source>
</evidence>
<gene>
    <name evidence="4" type="ORF">A2827_03645</name>
</gene>
<dbReference type="GO" id="GO:0030170">
    <property type="term" value="F:pyridoxal phosphate binding"/>
    <property type="evidence" value="ECO:0007669"/>
    <property type="project" value="TreeGrafter"/>
</dbReference>
<dbReference type="AlphaFoldDB" id="A0A1G2H4E1"/>
<dbReference type="GO" id="GO:0000271">
    <property type="term" value="P:polysaccharide biosynthetic process"/>
    <property type="evidence" value="ECO:0007669"/>
    <property type="project" value="TreeGrafter"/>
</dbReference>
<evidence type="ECO:0000313" key="4">
    <source>
        <dbReference type="EMBL" id="OGZ57352.1"/>
    </source>
</evidence>
<dbReference type="SUPFAM" id="SSF53383">
    <property type="entry name" value="PLP-dependent transferases"/>
    <property type="match status" value="1"/>
</dbReference>
<dbReference type="Proteomes" id="UP000177932">
    <property type="component" value="Unassembled WGS sequence"/>
</dbReference>
<name>A0A1G2H4E1_9BACT</name>